<proteinExistence type="predicted"/>
<comment type="function">
    <text evidence="1">Defense against chitin-containing fungal pathogens.</text>
</comment>
<dbReference type="PANTHER" id="PTHR22595">
    <property type="entry name" value="CHITINASE-RELATED"/>
    <property type="match status" value="1"/>
</dbReference>
<gene>
    <name evidence="7" type="ORF">LSAT_V11C300151720</name>
</gene>
<feature type="chain" id="PRO_5040191148" description="Glycoside hydrolase family 19 catalytic domain-containing protein" evidence="5">
    <location>
        <begin position="27"/>
        <end position="173"/>
    </location>
</feature>
<evidence type="ECO:0000313" key="8">
    <source>
        <dbReference type="Proteomes" id="UP000235145"/>
    </source>
</evidence>
<feature type="signal peptide" evidence="5">
    <location>
        <begin position="1"/>
        <end position="26"/>
    </location>
</feature>
<accession>A0A9R1W118</accession>
<evidence type="ECO:0000256" key="4">
    <source>
        <dbReference type="ARBA" id="ARBA00023157"/>
    </source>
</evidence>
<dbReference type="GO" id="GO:0006952">
    <property type="term" value="P:defense response"/>
    <property type="evidence" value="ECO:0007669"/>
    <property type="project" value="UniProtKB-KW"/>
</dbReference>
<dbReference type="Proteomes" id="UP000235145">
    <property type="component" value="Unassembled WGS sequence"/>
</dbReference>
<dbReference type="SUPFAM" id="SSF53955">
    <property type="entry name" value="Lysozyme-like"/>
    <property type="match status" value="1"/>
</dbReference>
<keyword evidence="4" id="KW-1015">Disulfide bond</keyword>
<evidence type="ECO:0000256" key="1">
    <source>
        <dbReference type="ARBA" id="ARBA00003102"/>
    </source>
</evidence>
<dbReference type="GO" id="GO:0004568">
    <property type="term" value="F:chitinase activity"/>
    <property type="evidence" value="ECO:0000318"/>
    <property type="project" value="GO_Central"/>
</dbReference>
<keyword evidence="3" id="KW-0624">Polysaccharide degradation</keyword>
<dbReference type="Gene3D" id="1.10.530.10">
    <property type="match status" value="1"/>
</dbReference>
<keyword evidence="5" id="KW-0732">Signal</keyword>
<dbReference type="GO" id="GO:0006032">
    <property type="term" value="P:chitin catabolic process"/>
    <property type="evidence" value="ECO:0007669"/>
    <property type="project" value="UniProtKB-KW"/>
</dbReference>
<keyword evidence="2" id="KW-0611">Plant defense</keyword>
<protein>
    <recommendedName>
        <fullName evidence="6">Glycoside hydrolase family 19 catalytic domain-containing protein</fullName>
    </recommendedName>
</protein>
<name>A0A9R1W118_LACSA</name>
<organism evidence="7 8">
    <name type="scientific">Lactuca sativa</name>
    <name type="common">Garden lettuce</name>
    <dbReference type="NCBI Taxonomy" id="4236"/>
    <lineage>
        <taxon>Eukaryota</taxon>
        <taxon>Viridiplantae</taxon>
        <taxon>Streptophyta</taxon>
        <taxon>Embryophyta</taxon>
        <taxon>Tracheophyta</taxon>
        <taxon>Spermatophyta</taxon>
        <taxon>Magnoliopsida</taxon>
        <taxon>eudicotyledons</taxon>
        <taxon>Gunneridae</taxon>
        <taxon>Pentapetalae</taxon>
        <taxon>asterids</taxon>
        <taxon>campanulids</taxon>
        <taxon>Asterales</taxon>
        <taxon>Asteraceae</taxon>
        <taxon>Cichorioideae</taxon>
        <taxon>Cichorieae</taxon>
        <taxon>Lactucinae</taxon>
        <taxon>Lactuca</taxon>
    </lineage>
</organism>
<dbReference type="PROSITE" id="PS00773">
    <property type="entry name" value="CHITINASE_19_1"/>
    <property type="match status" value="1"/>
</dbReference>
<dbReference type="InterPro" id="IPR000726">
    <property type="entry name" value="Glyco_hydro_19_cat"/>
</dbReference>
<sequence length="173" mass="19316">MKTTLSTLLLTVLFLAGILIPEPVVSQNNGVNRVNIVTYDFFYGIMAKSPNNCRGRSFYTRVAFLRAIRDYPDFARSGSLDDSKRELAAFFAHVTHETGHFCYVEEINGRSKNYCDRSNSEYPCAPNKGYYGRGPIQISWNYNYGAAGRSLGSDLLGNPDIVANDPMISFKTA</sequence>
<evidence type="ECO:0000256" key="3">
    <source>
        <dbReference type="ARBA" id="ARBA00023024"/>
    </source>
</evidence>
<dbReference type="EMBL" id="NBSK02000003">
    <property type="protein sequence ID" value="KAJ0216391.1"/>
    <property type="molecule type" value="Genomic_DNA"/>
</dbReference>
<evidence type="ECO:0000313" key="7">
    <source>
        <dbReference type="EMBL" id="KAJ0216391.1"/>
    </source>
</evidence>
<dbReference type="FunFam" id="3.30.20.10:FF:000001">
    <property type="entry name" value="Endochitinase (Chitinase)"/>
    <property type="match status" value="1"/>
</dbReference>
<feature type="domain" description="Glycoside hydrolase family 19 catalytic" evidence="6">
    <location>
        <begin position="53"/>
        <end position="75"/>
    </location>
</feature>
<dbReference type="PANTHER" id="PTHR22595:SF193">
    <property type="entry name" value="ENDOCHITINASE EP3"/>
    <property type="match status" value="1"/>
</dbReference>
<dbReference type="InterPro" id="IPR023346">
    <property type="entry name" value="Lysozyme-like_dom_sf"/>
</dbReference>
<dbReference type="GO" id="GO:0016998">
    <property type="term" value="P:cell wall macromolecule catabolic process"/>
    <property type="evidence" value="ECO:0007669"/>
    <property type="project" value="InterPro"/>
</dbReference>
<dbReference type="AlphaFoldDB" id="A0A9R1W118"/>
<dbReference type="CDD" id="cd00325">
    <property type="entry name" value="chitinase_GH19"/>
    <property type="match status" value="1"/>
</dbReference>
<keyword evidence="3" id="KW-0146">Chitin degradation</keyword>
<dbReference type="Gene3D" id="3.30.20.10">
    <property type="entry name" value="Endochitinase, domain 2"/>
    <property type="match status" value="1"/>
</dbReference>
<dbReference type="Gramene" id="rna-gnl|WGS:NBSK|LSAT_3X125440_mrna">
    <property type="protein sequence ID" value="cds-PLY62313.1"/>
    <property type="gene ID" value="gene-LSAT_3X125440"/>
</dbReference>
<dbReference type="Pfam" id="PF00182">
    <property type="entry name" value="Glyco_hydro_19"/>
    <property type="match status" value="1"/>
</dbReference>
<keyword evidence="3" id="KW-0119">Carbohydrate metabolism</keyword>
<reference evidence="7 8" key="1">
    <citation type="journal article" date="2017" name="Nat. Commun.">
        <title>Genome assembly with in vitro proximity ligation data and whole-genome triplication in lettuce.</title>
        <authorList>
            <person name="Reyes-Chin-Wo S."/>
            <person name="Wang Z."/>
            <person name="Yang X."/>
            <person name="Kozik A."/>
            <person name="Arikit S."/>
            <person name="Song C."/>
            <person name="Xia L."/>
            <person name="Froenicke L."/>
            <person name="Lavelle D.O."/>
            <person name="Truco M.J."/>
            <person name="Xia R."/>
            <person name="Zhu S."/>
            <person name="Xu C."/>
            <person name="Xu H."/>
            <person name="Xu X."/>
            <person name="Cox K."/>
            <person name="Korf I."/>
            <person name="Meyers B.C."/>
            <person name="Michelmore R.W."/>
        </authorList>
    </citation>
    <scope>NUCLEOTIDE SEQUENCE [LARGE SCALE GENOMIC DNA]</scope>
    <source>
        <strain evidence="8">cv. Salinas</strain>
        <tissue evidence="7">Seedlings</tissue>
    </source>
</reference>
<evidence type="ECO:0000256" key="5">
    <source>
        <dbReference type="SAM" id="SignalP"/>
    </source>
</evidence>
<comment type="caution">
    <text evidence="7">The sequence shown here is derived from an EMBL/GenBank/DDBJ whole genome shotgun (WGS) entry which is preliminary data.</text>
</comment>
<keyword evidence="8" id="KW-1185">Reference proteome</keyword>
<evidence type="ECO:0000259" key="6">
    <source>
        <dbReference type="PROSITE" id="PS00773"/>
    </source>
</evidence>
<evidence type="ECO:0000256" key="2">
    <source>
        <dbReference type="ARBA" id="ARBA00022821"/>
    </source>
</evidence>